<evidence type="ECO:0000256" key="1">
    <source>
        <dbReference type="SAM" id="Phobius"/>
    </source>
</evidence>
<keyword evidence="1" id="KW-0812">Transmembrane</keyword>
<evidence type="ECO:0000313" key="2">
    <source>
        <dbReference type="EMBL" id="KKY16901.1"/>
    </source>
</evidence>
<feature type="transmembrane region" description="Helical" evidence="1">
    <location>
        <begin position="493"/>
        <end position="515"/>
    </location>
</feature>
<sequence>MAATAFSPYNMNDAFFNFGDDPFNLPGLSSEDDLSPAIIEEIMAQQSPDDVEQIMSGAMYQARVEFAAKRLAAVPKTFAEQAQTMFIHRQLFQEKSPPALQDALSVCALYCLKNPDNQALVFANLQQKTQQLIANTDPLLASKLELLAALQALLLYQAIRLFNGDIRLRTQAEADEAVLVAWTKQLNVRMHQVVPSLPASAAALWEAQSEYGWRTACSERERLEVRVAHWDDDMLKAAPPDLEELGVLTMTMLRGMDATEEWLGKGHVARAAPPSRLAELNRCLLAALDRVNPIVTTTPKRLFEICDQCIYPPLLRRRCQAMLAAEWTHRLPLIQHASPADMAASLIVKALDEIKDDGSRITVVDFCSGGGGPVPVIEKLVNKKRAERNKPPIPFTMTDIKPHIDAWMTACSRSPNLSYFPQPVDATDPPPAVISTTASANSTDAQHSSNTRVFRLYCLAFHHFPDDLARKVLESTINTSDGFAILELQDRRLASLILMILDFWLMFVVTILWFWHDPLQLLFTYLIPILPFTLSFDGLVSSLRTRTFMEIMALVDSSLETALHGAQGRVFRRVLQETGTAEIEGWVFKGGRELHTWPIGYMNYVVGRRINGRN</sequence>
<keyword evidence="1" id="KW-0472">Membrane</keyword>
<proteinExistence type="predicted"/>
<dbReference type="Proteomes" id="UP000034182">
    <property type="component" value="Unassembled WGS sequence"/>
</dbReference>
<evidence type="ECO:0000313" key="3">
    <source>
        <dbReference type="Proteomes" id="UP000034182"/>
    </source>
</evidence>
<name>A0A0G2E3J9_9PEZI</name>
<dbReference type="AlphaFoldDB" id="A0A0G2E3J9"/>
<reference evidence="2 3" key="2">
    <citation type="submission" date="2015-05" db="EMBL/GenBank/DDBJ databases">
        <title>Distinctive expansion of gene families associated with plant cell wall degradation and secondary metabolism in the genomes of grapevine trunk pathogens.</title>
        <authorList>
            <person name="Lawrence D.P."/>
            <person name="Travadon R."/>
            <person name="Rolshausen P.E."/>
            <person name="Baumgartner K."/>
        </authorList>
    </citation>
    <scope>NUCLEOTIDE SEQUENCE [LARGE SCALE GENOMIC DNA]</scope>
    <source>
        <strain evidence="2">DS831</strain>
    </source>
</reference>
<organism evidence="2 3">
    <name type="scientific">Diplodia seriata</name>
    <dbReference type="NCBI Taxonomy" id="420778"/>
    <lineage>
        <taxon>Eukaryota</taxon>
        <taxon>Fungi</taxon>
        <taxon>Dikarya</taxon>
        <taxon>Ascomycota</taxon>
        <taxon>Pezizomycotina</taxon>
        <taxon>Dothideomycetes</taxon>
        <taxon>Dothideomycetes incertae sedis</taxon>
        <taxon>Botryosphaeriales</taxon>
        <taxon>Botryosphaeriaceae</taxon>
        <taxon>Diplodia</taxon>
    </lineage>
</organism>
<feature type="transmembrane region" description="Helical" evidence="1">
    <location>
        <begin position="521"/>
        <end position="540"/>
    </location>
</feature>
<reference evidence="2 3" key="1">
    <citation type="submission" date="2015-03" db="EMBL/GenBank/DDBJ databases">
        <authorList>
            <person name="Morales-Cruz A."/>
            <person name="Amrine K.C."/>
            <person name="Cantu D."/>
        </authorList>
    </citation>
    <scope>NUCLEOTIDE SEQUENCE [LARGE SCALE GENOMIC DNA]</scope>
    <source>
        <strain evidence="2">DS831</strain>
    </source>
</reference>
<comment type="caution">
    <text evidence="2">The sequence shown here is derived from an EMBL/GenBank/DDBJ whole genome shotgun (WGS) entry which is preliminary data.</text>
</comment>
<gene>
    <name evidence="2" type="ORF">UCDDS831_g06734</name>
</gene>
<accession>A0A0G2E3J9</accession>
<protein>
    <submittedName>
        <fullName evidence="2">Uncharacterized protein</fullName>
    </submittedName>
</protein>
<keyword evidence="1" id="KW-1133">Transmembrane helix</keyword>
<dbReference type="EMBL" id="LAQI01000162">
    <property type="protein sequence ID" value="KKY16901.1"/>
    <property type="molecule type" value="Genomic_DNA"/>
</dbReference>